<accession>A0AAD4H0N0</accession>
<organism evidence="1 2">
    <name type="scientific">Linnemannia exigua</name>
    <dbReference type="NCBI Taxonomy" id="604196"/>
    <lineage>
        <taxon>Eukaryota</taxon>
        <taxon>Fungi</taxon>
        <taxon>Fungi incertae sedis</taxon>
        <taxon>Mucoromycota</taxon>
        <taxon>Mortierellomycotina</taxon>
        <taxon>Mortierellomycetes</taxon>
        <taxon>Mortierellales</taxon>
        <taxon>Mortierellaceae</taxon>
        <taxon>Linnemannia</taxon>
    </lineage>
</organism>
<dbReference type="EMBL" id="JAAAIL010003210">
    <property type="protein sequence ID" value="KAG0251799.1"/>
    <property type="molecule type" value="Genomic_DNA"/>
</dbReference>
<comment type="caution">
    <text evidence="1">The sequence shown here is derived from an EMBL/GenBank/DDBJ whole genome shotgun (WGS) entry which is preliminary data.</text>
</comment>
<evidence type="ECO:0000313" key="1">
    <source>
        <dbReference type="EMBL" id="KAG0251799.1"/>
    </source>
</evidence>
<proteinExistence type="predicted"/>
<dbReference type="Proteomes" id="UP001194580">
    <property type="component" value="Unassembled WGS sequence"/>
</dbReference>
<dbReference type="AlphaFoldDB" id="A0AAD4H0N0"/>
<protein>
    <submittedName>
        <fullName evidence="1">Uncharacterized protein</fullName>
    </submittedName>
</protein>
<sequence>MLTRLVFGFLQDKKSLKRAEKGILHQAETLEVVCFDDCLAMTSNTVRRITTMCTALKTLRVEQRSGVLKKINLKKIVKDRWACRNLSYLELAIAAKAFKDATFYQDTGDYYEPTEPDHELWEHWGKFYNQLGRLTQLQVLILKRAVRFEEADPQDATFPGLLSLGNSDNGRPGYLHYLQRLANLKELRGPFQLAIPEMGATFGIEEVQFIISQWPKLATIELLKAGEGGSAVFETYPQLAGLVTAREELGNVLVSRVGVYDIFPDEWLISGLQRSQDSISFMSEEDREAFWKLESVYVPAAMEYLKELSTDILKNQDGKPVVTFDERKDQDDRDAQTENLNLSLVIQFLAERAKVDTLSTQQLLVMVEGLDVDAQSVQAGVEAVEILTMARIRFNEFNLSG</sequence>
<feature type="non-terminal residue" evidence="1">
    <location>
        <position position="401"/>
    </location>
</feature>
<reference evidence="1" key="1">
    <citation type="journal article" date="2020" name="Fungal Divers.">
        <title>Resolving the Mortierellaceae phylogeny through synthesis of multi-gene phylogenetics and phylogenomics.</title>
        <authorList>
            <person name="Vandepol N."/>
            <person name="Liber J."/>
            <person name="Desiro A."/>
            <person name="Na H."/>
            <person name="Kennedy M."/>
            <person name="Barry K."/>
            <person name="Grigoriev I.V."/>
            <person name="Miller A.N."/>
            <person name="O'Donnell K."/>
            <person name="Stajich J.E."/>
            <person name="Bonito G."/>
        </authorList>
    </citation>
    <scope>NUCLEOTIDE SEQUENCE</scope>
    <source>
        <strain evidence="1">NRRL 28262</strain>
    </source>
</reference>
<gene>
    <name evidence="1" type="ORF">BGZ95_006816</name>
</gene>
<name>A0AAD4H0N0_9FUNG</name>
<keyword evidence="2" id="KW-1185">Reference proteome</keyword>
<evidence type="ECO:0000313" key="2">
    <source>
        <dbReference type="Proteomes" id="UP001194580"/>
    </source>
</evidence>